<dbReference type="Pfam" id="PF14237">
    <property type="entry name" value="GYF_2"/>
    <property type="match status" value="1"/>
</dbReference>
<comment type="subcellular location">
    <subcellularLocation>
        <location evidence="1">Membrane</location>
        <topology evidence="1">Multi-pass membrane protein</topology>
    </subcellularLocation>
</comment>
<organism evidence="8 9">
    <name type="scientific">Rhizobium rhizogenes</name>
    <name type="common">Agrobacterium rhizogenes</name>
    <dbReference type="NCBI Taxonomy" id="359"/>
    <lineage>
        <taxon>Bacteria</taxon>
        <taxon>Pseudomonadati</taxon>
        <taxon>Pseudomonadota</taxon>
        <taxon>Alphaproteobacteria</taxon>
        <taxon>Hyphomicrobiales</taxon>
        <taxon>Rhizobiaceae</taxon>
        <taxon>Rhizobium/Agrobacterium group</taxon>
        <taxon>Rhizobium</taxon>
    </lineage>
</organism>
<sequence length="431" mass="47762">MTIWYYTVGQEREGPVSKEQVRALIASGKIVRDAYVWREGMADWEIVGTHPEFADTFVAPLSVKPPPLPFASKALDGAQSAMRPWRRFWARLVDIMLLGPLLAAAIAFTLAAWAPSVYIYISSMERPMLDVLLMVALLPIIAVALALCMTLFDTTPGKALAGVQGRVPHGTNRLFFYLAREFRVWFSGLGMGIPVFLPIALVVQYRRLVSSRAASYDTASQPIAVNARRSLIPAIALAVVLFAGHVFLWNEGDRAATYVIGKQVWVNPINGNETLLPSFWNFQPLNSSSETEIQFATDDLLALDASARARGTKHADDLNADVGSRLVLSALFGHDTLGWDGITPEKYASIIDGMAGKLWTRSSDWRPVEIEGFKALRATGYSRDRSRVDVETTLIVQGRDAWQVSVSTYDNSPDQLRERDRFLSALLQTIK</sequence>
<feature type="transmembrane region" description="Helical" evidence="5">
    <location>
        <begin position="131"/>
        <end position="152"/>
    </location>
</feature>
<feature type="transmembrane region" description="Helical" evidence="5">
    <location>
        <begin position="231"/>
        <end position="249"/>
    </location>
</feature>
<feature type="domain" description="RDD" evidence="6">
    <location>
        <begin position="84"/>
        <end position="203"/>
    </location>
</feature>
<name>A0AA92HAR7_RHIRH</name>
<dbReference type="GO" id="GO:0016020">
    <property type="term" value="C:membrane"/>
    <property type="evidence" value="ECO:0007669"/>
    <property type="project" value="UniProtKB-SubCell"/>
</dbReference>
<keyword evidence="4 5" id="KW-0472">Membrane</keyword>
<dbReference type="InterPro" id="IPR025640">
    <property type="entry name" value="GYF_2"/>
</dbReference>
<evidence type="ECO:0000256" key="5">
    <source>
        <dbReference type="SAM" id="Phobius"/>
    </source>
</evidence>
<reference evidence="8 9" key="1">
    <citation type="submission" date="2018-04" db="EMBL/GenBank/DDBJ databases">
        <authorList>
            <person name="Hagen T."/>
        </authorList>
    </citation>
    <scope>NUCLEOTIDE SEQUENCE [LARGE SCALE GENOMIC DNA]</scope>
    <source>
        <strain evidence="8 9">TPD7009</strain>
    </source>
</reference>
<feature type="transmembrane region" description="Helical" evidence="5">
    <location>
        <begin position="95"/>
        <end position="119"/>
    </location>
</feature>
<evidence type="ECO:0000313" key="8">
    <source>
        <dbReference type="EMBL" id="PVE56782.1"/>
    </source>
</evidence>
<evidence type="ECO:0000256" key="3">
    <source>
        <dbReference type="ARBA" id="ARBA00022989"/>
    </source>
</evidence>
<comment type="caution">
    <text evidence="8">The sequence shown here is derived from an EMBL/GenBank/DDBJ whole genome shotgun (WGS) entry which is preliminary data.</text>
</comment>
<evidence type="ECO:0000259" key="6">
    <source>
        <dbReference type="Pfam" id="PF06271"/>
    </source>
</evidence>
<gene>
    <name evidence="8" type="ORF">DC430_03170</name>
</gene>
<evidence type="ECO:0000259" key="7">
    <source>
        <dbReference type="Pfam" id="PF14237"/>
    </source>
</evidence>
<dbReference type="InterPro" id="IPR010432">
    <property type="entry name" value="RDD"/>
</dbReference>
<feature type="transmembrane region" description="Helical" evidence="5">
    <location>
        <begin position="184"/>
        <end position="203"/>
    </location>
</feature>
<feature type="domain" description="GYF" evidence="7">
    <location>
        <begin position="4"/>
        <end position="53"/>
    </location>
</feature>
<evidence type="ECO:0008006" key="10">
    <source>
        <dbReference type="Google" id="ProtNLM"/>
    </source>
</evidence>
<protein>
    <recommendedName>
        <fullName evidence="10">DUF4339 domain-containing protein</fullName>
    </recommendedName>
</protein>
<accession>A0AA92HAR7</accession>
<proteinExistence type="predicted"/>
<dbReference type="Pfam" id="PF06271">
    <property type="entry name" value="RDD"/>
    <property type="match status" value="1"/>
</dbReference>
<evidence type="ECO:0000256" key="1">
    <source>
        <dbReference type="ARBA" id="ARBA00004141"/>
    </source>
</evidence>
<evidence type="ECO:0000313" key="9">
    <source>
        <dbReference type="Proteomes" id="UP000244335"/>
    </source>
</evidence>
<keyword evidence="3 5" id="KW-1133">Transmembrane helix</keyword>
<dbReference type="AlphaFoldDB" id="A0AA92HAR7"/>
<keyword evidence="2 5" id="KW-0812">Transmembrane</keyword>
<dbReference type="Proteomes" id="UP000244335">
    <property type="component" value="Unassembled WGS sequence"/>
</dbReference>
<evidence type="ECO:0000256" key="4">
    <source>
        <dbReference type="ARBA" id="ARBA00023136"/>
    </source>
</evidence>
<dbReference type="RefSeq" id="WP_116492168.1">
    <property type="nucleotide sequence ID" value="NZ_QDFR01000001.1"/>
</dbReference>
<evidence type="ECO:0000256" key="2">
    <source>
        <dbReference type="ARBA" id="ARBA00022692"/>
    </source>
</evidence>
<dbReference type="EMBL" id="QDFR01000001">
    <property type="protein sequence ID" value="PVE56782.1"/>
    <property type="molecule type" value="Genomic_DNA"/>
</dbReference>